<dbReference type="SMART" id="SM00666">
    <property type="entry name" value="PB1"/>
    <property type="match status" value="1"/>
</dbReference>
<evidence type="ECO:0000259" key="6">
    <source>
        <dbReference type="PROSITE" id="PS50135"/>
    </source>
</evidence>
<dbReference type="SUPFAM" id="SSF54277">
    <property type="entry name" value="CAD &amp; PB1 domains"/>
    <property type="match status" value="1"/>
</dbReference>
<dbReference type="GO" id="GO:0035973">
    <property type="term" value="P:aggrephagy"/>
    <property type="evidence" value="ECO:0007669"/>
    <property type="project" value="TreeGrafter"/>
</dbReference>
<dbReference type="Gene3D" id="3.10.20.90">
    <property type="entry name" value="Phosphatidylinositol 3-kinase Catalytic Subunit, Chain A, domain 1"/>
    <property type="match status" value="1"/>
</dbReference>
<accession>A0AAD4QCD1</accession>
<feature type="compositionally biased region" description="Polar residues" evidence="5">
    <location>
        <begin position="307"/>
        <end position="322"/>
    </location>
</feature>
<sequence>MSYEPGSPFVSERPDKPLVVKCDYNARRQKLSFTSARYCSYDGLKEKIEKHFALSAQHFTIQWKDHDGEENYIQDEVSLDEAIEYYHSGDEGSVRSSGSAFASRSSSRHHKITMFVQVRVEYDGPSLSDTSSLASREDSPEESQFSFSPAPGELSIPQLDDDAVTVSSKDTRHRSRQGCRDPSLFKKLLTGGTRSQAAGSSSQNSLPRKTSRSRIFGIRSRTSYTDEDPTGRSIRDNTNGPSSDNPASTERAYTNDPSAVFARLKLEEQLSGSLPHEHSSIQTDRRKAWLQEQSNQTKAALGVVPAPSTSDDAFSLNTSSPLSDGVPDMDILLQKDERGKYYYNYTGSGSSESAGDTEYEVVTNESQPNNDVGIPHELLIPEEVTGCDECGCVLDQMRYICTTCGEKTPTSRAALEVAAAAVIGKGKSREFPSYVHHHHGPSTEYNLEEPAYPPSAHRAHVTPRFSASANIPAYPSYKPLPALPSSSPTQTVLGRRIGSQTTLVPSSSSGSSSSTARAGYELCNMCFTKVGVDHSLVGGVDAPSSPTSPQTASELAIARRSAPKQNGQLRHAFVEQVWGFHGWQVIEQDEMSHHCSGCQSVLSGNRYKCGICDNFTICRACFSEVHNIHPIHPFLEMEVKPASRTRSRSEVSDGVISDGNVDEPSLKHPGVQCFNCQQDIVGARFRCVDCMNINIDICSNCETAGLPGNLDASDGGHSSSHIMLKIPVPLNMHEVQNVSQRAHGLSHGRDRADLRGVSPPKRSSPGSISSLSANTVSYGNDAGTDIEDDYVHLQICNGCDKPIIGVRYQCLNCPSKPSSFNLCSDCEVKSYVVHDPMHTFLKIHRPVDIPGPLESEFPIIPILYRDPAGPPPGSPSANIPSDPAGYLRDLTHAFALCDRHMRRIVGKWYRCAFCAKDLCADCEVLDTHDGTHLFVVFKAPVDMQAFRHFADLENPAGSPPVLHGNIYYPRH</sequence>
<dbReference type="GO" id="GO:0007032">
    <property type="term" value="P:endosome organization"/>
    <property type="evidence" value="ECO:0007669"/>
    <property type="project" value="TreeGrafter"/>
</dbReference>
<gene>
    <name evidence="8" type="ORF">EDB92DRAFT_1829123</name>
</gene>
<feature type="compositionally biased region" description="Polar residues" evidence="5">
    <location>
        <begin position="192"/>
        <end position="208"/>
    </location>
</feature>
<dbReference type="InterPro" id="IPR000270">
    <property type="entry name" value="PB1_dom"/>
</dbReference>
<evidence type="ECO:0000259" key="7">
    <source>
        <dbReference type="PROSITE" id="PS51745"/>
    </source>
</evidence>
<evidence type="ECO:0000256" key="5">
    <source>
        <dbReference type="SAM" id="MobiDB-lite"/>
    </source>
</evidence>
<dbReference type="EMBL" id="JAKELL010000002">
    <property type="protein sequence ID" value="KAH9000076.1"/>
    <property type="molecule type" value="Genomic_DNA"/>
</dbReference>
<evidence type="ECO:0000256" key="1">
    <source>
        <dbReference type="ARBA" id="ARBA00022723"/>
    </source>
</evidence>
<evidence type="ECO:0000256" key="2">
    <source>
        <dbReference type="ARBA" id="ARBA00022771"/>
    </source>
</evidence>
<dbReference type="InterPro" id="IPR053793">
    <property type="entry name" value="PB1-like"/>
</dbReference>
<dbReference type="GO" id="GO:0070530">
    <property type="term" value="F:K63-linked polyubiquitin modification-dependent protein binding"/>
    <property type="evidence" value="ECO:0007669"/>
    <property type="project" value="TreeGrafter"/>
</dbReference>
<dbReference type="InterPro" id="IPR043145">
    <property type="entry name" value="Znf_ZZ_sf"/>
</dbReference>
<evidence type="ECO:0000313" key="9">
    <source>
        <dbReference type="Proteomes" id="UP001201163"/>
    </source>
</evidence>
<feature type="region of interest" description="Disordered" evidence="5">
    <location>
        <begin position="738"/>
        <end position="772"/>
    </location>
</feature>
<dbReference type="PANTHER" id="PTHR15090">
    <property type="entry name" value="SEQUESTOSOME 1-RELATED"/>
    <property type="match status" value="1"/>
</dbReference>
<dbReference type="SMART" id="SM00291">
    <property type="entry name" value="ZnF_ZZ"/>
    <property type="match status" value="4"/>
</dbReference>
<feature type="compositionally biased region" description="Polar residues" evidence="5">
    <location>
        <begin position="236"/>
        <end position="253"/>
    </location>
</feature>
<feature type="domain" description="PB1" evidence="7">
    <location>
        <begin position="17"/>
        <end position="97"/>
    </location>
</feature>
<dbReference type="GO" id="GO:0000423">
    <property type="term" value="P:mitophagy"/>
    <property type="evidence" value="ECO:0007669"/>
    <property type="project" value="TreeGrafter"/>
</dbReference>
<name>A0AAD4QCD1_9AGAM</name>
<proteinExistence type="predicted"/>
<keyword evidence="9" id="KW-1185">Reference proteome</keyword>
<keyword evidence="2 4" id="KW-0863">Zinc-finger</keyword>
<dbReference type="Pfam" id="PF00569">
    <property type="entry name" value="ZZ"/>
    <property type="match status" value="2"/>
</dbReference>
<comment type="caution">
    <text evidence="8">The sequence shown here is derived from an EMBL/GenBank/DDBJ whole genome shotgun (WGS) entry which is preliminary data.</text>
</comment>
<organism evidence="8 9">
    <name type="scientific">Lactarius akahatsu</name>
    <dbReference type="NCBI Taxonomy" id="416441"/>
    <lineage>
        <taxon>Eukaryota</taxon>
        <taxon>Fungi</taxon>
        <taxon>Dikarya</taxon>
        <taxon>Basidiomycota</taxon>
        <taxon>Agaricomycotina</taxon>
        <taxon>Agaricomycetes</taxon>
        <taxon>Russulales</taxon>
        <taxon>Russulaceae</taxon>
        <taxon>Lactarius</taxon>
    </lineage>
</organism>
<reference evidence="8" key="1">
    <citation type="submission" date="2022-01" db="EMBL/GenBank/DDBJ databases">
        <title>Comparative genomics reveals a dynamic genome evolution in the ectomycorrhizal milk-cap (Lactarius) mushrooms.</title>
        <authorList>
            <consortium name="DOE Joint Genome Institute"/>
            <person name="Lebreton A."/>
            <person name="Tang N."/>
            <person name="Kuo A."/>
            <person name="LaButti K."/>
            <person name="Drula E."/>
            <person name="Barry K."/>
            <person name="Clum A."/>
            <person name="Lipzen A."/>
            <person name="Mousain D."/>
            <person name="Ng V."/>
            <person name="Wang R."/>
            <person name="Wang X."/>
            <person name="Dai Y."/>
            <person name="Henrissat B."/>
            <person name="Grigoriev I.V."/>
            <person name="Guerin-Laguette A."/>
            <person name="Yu F."/>
            <person name="Martin F.M."/>
        </authorList>
    </citation>
    <scope>NUCLEOTIDE SEQUENCE</scope>
    <source>
        <strain evidence="8">QP</strain>
    </source>
</reference>
<keyword evidence="1" id="KW-0479">Metal-binding</keyword>
<keyword evidence="3" id="KW-0862">Zinc</keyword>
<dbReference type="Proteomes" id="UP001201163">
    <property type="component" value="Unassembled WGS sequence"/>
</dbReference>
<dbReference type="CDD" id="cd02249">
    <property type="entry name" value="ZZ"/>
    <property type="match status" value="1"/>
</dbReference>
<dbReference type="AlphaFoldDB" id="A0AAD4QCD1"/>
<dbReference type="InterPro" id="IPR000433">
    <property type="entry name" value="Znf_ZZ"/>
</dbReference>
<evidence type="ECO:0000313" key="8">
    <source>
        <dbReference type="EMBL" id="KAH9000076.1"/>
    </source>
</evidence>
<evidence type="ECO:0000256" key="4">
    <source>
        <dbReference type="PROSITE-ProRule" id="PRU00228"/>
    </source>
</evidence>
<feature type="region of interest" description="Disordered" evidence="5">
    <location>
        <begin position="292"/>
        <end position="328"/>
    </location>
</feature>
<dbReference type="PANTHER" id="PTHR15090:SF0">
    <property type="entry name" value="SEQUESTOSOME-1"/>
    <property type="match status" value="1"/>
</dbReference>
<feature type="domain" description="ZZ-type" evidence="6">
    <location>
        <begin position="668"/>
        <end position="731"/>
    </location>
</feature>
<dbReference type="PROSITE" id="PS51745">
    <property type="entry name" value="PB1"/>
    <property type="match status" value="1"/>
</dbReference>
<dbReference type="GO" id="GO:0005080">
    <property type="term" value="F:protein kinase C binding"/>
    <property type="evidence" value="ECO:0007669"/>
    <property type="project" value="TreeGrafter"/>
</dbReference>
<dbReference type="GO" id="GO:0044753">
    <property type="term" value="C:amphisome"/>
    <property type="evidence" value="ECO:0007669"/>
    <property type="project" value="TreeGrafter"/>
</dbReference>
<feature type="domain" description="ZZ-type" evidence="6">
    <location>
        <begin position="590"/>
        <end position="642"/>
    </location>
</feature>
<evidence type="ECO:0000256" key="3">
    <source>
        <dbReference type="ARBA" id="ARBA00022833"/>
    </source>
</evidence>
<dbReference type="InterPro" id="IPR052260">
    <property type="entry name" value="Autophagy_Rcpt_SigReg"/>
</dbReference>
<dbReference type="CDD" id="cd02340">
    <property type="entry name" value="ZZ_NBR1_like"/>
    <property type="match status" value="1"/>
</dbReference>
<dbReference type="SUPFAM" id="SSF57850">
    <property type="entry name" value="RING/U-box"/>
    <property type="match status" value="4"/>
</dbReference>
<feature type="region of interest" description="Disordered" evidence="5">
    <location>
        <begin position="125"/>
        <end position="253"/>
    </location>
</feature>
<dbReference type="Gene3D" id="3.30.60.90">
    <property type="match status" value="3"/>
</dbReference>
<dbReference type="GO" id="GO:0016235">
    <property type="term" value="C:aggresome"/>
    <property type="evidence" value="ECO:0007669"/>
    <property type="project" value="TreeGrafter"/>
</dbReference>
<protein>
    <submittedName>
        <fullName evidence="8">Uncharacterized protein</fullName>
    </submittedName>
</protein>
<dbReference type="Pfam" id="PF00564">
    <property type="entry name" value="PB1"/>
    <property type="match status" value="1"/>
</dbReference>
<feature type="domain" description="ZZ-type" evidence="6">
    <location>
        <begin position="791"/>
        <end position="848"/>
    </location>
</feature>
<dbReference type="PROSITE" id="PS50135">
    <property type="entry name" value="ZF_ZZ_2"/>
    <property type="match status" value="3"/>
</dbReference>
<dbReference type="GO" id="GO:0008270">
    <property type="term" value="F:zinc ion binding"/>
    <property type="evidence" value="ECO:0007669"/>
    <property type="project" value="UniProtKB-KW"/>
</dbReference>